<dbReference type="AlphaFoldDB" id="A0AA88YIJ3"/>
<evidence type="ECO:0000313" key="3">
    <source>
        <dbReference type="EMBL" id="KAK3105589.1"/>
    </source>
</evidence>
<keyword evidence="2" id="KW-0472">Membrane</keyword>
<evidence type="ECO:0000256" key="1">
    <source>
        <dbReference type="SAM" id="MobiDB-lite"/>
    </source>
</evidence>
<name>A0AA88YIJ3_PINIB</name>
<organism evidence="3 4">
    <name type="scientific">Pinctada imbricata</name>
    <name type="common">Atlantic pearl-oyster</name>
    <name type="synonym">Pinctada martensii</name>
    <dbReference type="NCBI Taxonomy" id="66713"/>
    <lineage>
        <taxon>Eukaryota</taxon>
        <taxon>Metazoa</taxon>
        <taxon>Spiralia</taxon>
        <taxon>Lophotrochozoa</taxon>
        <taxon>Mollusca</taxon>
        <taxon>Bivalvia</taxon>
        <taxon>Autobranchia</taxon>
        <taxon>Pteriomorphia</taxon>
        <taxon>Pterioida</taxon>
        <taxon>Pterioidea</taxon>
        <taxon>Pteriidae</taxon>
        <taxon>Pinctada</taxon>
    </lineage>
</organism>
<comment type="caution">
    <text evidence="3">The sequence shown here is derived from an EMBL/GenBank/DDBJ whole genome shotgun (WGS) entry which is preliminary data.</text>
</comment>
<keyword evidence="4" id="KW-1185">Reference proteome</keyword>
<dbReference type="EMBL" id="VSWD01000003">
    <property type="protein sequence ID" value="KAK3105589.1"/>
    <property type="molecule type" value="Genomic_DNA"/>
</dbReference>
<sequence length="300" mass="33851">MKMIQTTESVRNLYASHTASASLLDPSSNGTVSYAIAACFFAAIIAALVIIFRRKKRRQRKTRRIFNSKDDKSSTSSESLSEYSEEKTSKKVEVEMTLMSYKRAEEEQSIEEESRIYRSFPYQKESKHKTTKTGVHGSNPTYEMSLPVNTNNKADANEVFTGKVGGNEETVSQYFILQRREDASPMNGASTVYMEPITLSKQMVGKDDIRTHSSQMMFDDASKSKNVYSLARSDPGSNTASLLEYSENTSNVNSYESIDTDFTDSRVSTIVQNGEQFMDSTNVYNTIEETQCNFLKHHIT</sequence>
<protein>
    <submittedName>
        <fullName evidence="3">Uncharacterized protein</fullName>
    </submittedName>
</protein>
<evidence type="ECO:0000313" key="4">
    <source>
        <dbReference type="Proteomes" id="UP001186944"/>
    </source>
</evidence>
<feature type="compositionally biased region" description="Polar residues" evidence="1">
    <location>
        <begin position="132"/>
        <end position="148"/>
    </location>
</feature>
<reference evidence="3" key="1">
    <citation type="submission" date="2019-08" db="EMBL/GenBank/DDBJ databases">
        <title>The improved chromosome-level genome for the pearl oyster Pinctada fucata martensii using PacBio sequencing and Hi-C.</title>
        <authorList>
            <person name="Zheng Z."/>
        </authorList>
    </citation>
    <scope>NUCLEOTIDE SEQUENCE</scope>
    <source>
        <strain evidence="3">ZZ-2019</strain>
        <tissue evidence="3">Adductor muscle</tissue>
    </source>
</reference>
<dbReference type="Proteomes" id="UP001186944">
    <property type="component" value="Unassembled WGS sequence"/>
</dbReference>
<proteinExistence type="predicted"/>
<keyword evidence="2" id="KW-0812">Transmembrane</keyword>
<feature type="region of interest" description="Disordered" evidence="1">
    <location>
        <begin position="61"/>
        <end position="87"/>
    </location>
</feature>
<keyword evidence="2" id="KW-1133">Transmembrane helix</keyword>
<gene>
    <name evidence="3" type="ORF">FSP39_001234</name>
</gene>
<accession>A0AA88YIJ3</accession>
<feature type="region of interest" description="Disordered" evidence="1">
    <location>
        <begin position="123"/>
        <end position="148"/>
    </location>
</feature>
<evidence type="ECO:0000256" key="2">
    <source>
        <dbReference type="SAM" id="Phobius"/>
    </source>
</evidence>
<feature type="transmembrane region" description="Helical" evidence="2">
    <location>
        <begin position="32"/>
        <end position="52"/>
    </location>
</feature>